<feature type="signal peptide" evidence="2">
    <location>
        <begin position="1"/>
        <end position="21"/>
    </location>
</feature>
<dbReference type="InterPro" id="IPR047831">
    <property type="entry name" value="GPR180/TMEM145"/>
</dbReference>
<sequence>MKKYLAFILIILILFVSLTQQKQVKKSFNARRLSKSGFEYLTKFGVDIGTGHYQARFKLNKPVKDHIKKKLDGKPLEIDFLVLLDNQFEKLDSSMSCEEKYKKANKVIKITLNQDGKWTKWIDNELSQNVRQHMWYFAVGSCEQSENLLQKFGFNIEAEIQLVNSNGSQFSSEETGMITLYTVTFIFSLLLLAYLFSTYLSQKYREWPIIILLFSFILLTSHIFFYLLHLVNYSADGKGSIILQIGSYLSNMGSQFSLTLLLVLLAQGWSITYERIKKIELYIPVVTLVAMLHVGIMGLGFLDHDTPLKYHPYDGWVGYTIIGLRVCSLIYFLVYIQKTMYQKSVNLKIRDFANKLRINGGLYFISIPASVGASQIMAYYLQHRFICVTTLFIQLIATAALAITFMSKKSAYQQVAMKNRTELPSAIGLKAY</sequence>
<evidence type="ECO:0000313" key="5">
    <source>
        <dbReference type="Proteomes" id="UP000054937"/>
    </source>
</evidence>
<dbReference type="PANTHER" id="PTHR23252">
    <property type="entry name" value="INTIMAL THICKNESS RECEPTOR-RELATED"/>
    <property type="match status" value="1"/>
</dbReference>
<proteinExistence type="predicted"/>
<keyword evidence="5" id="KW-1185">Reference proteome</keyword>
<dbReference type="InParanoid" id="A0A0V0Q9Y5"/>
<dbReference type="Proteomes" id="UP000054937">
    <property type="component" value="Unassembled WGS sequence"/>
</dbReference>
<gene>
    <name evidence="4" type="ORF">PPERSA_11653</name>
</gene>
<organism evidence="4 5">
    <name type="scientific">Pseudocohnilembus persalinus</name>
    <name type="common">Ciliate</name>
    <dbReference type="NCBI Taxonomy" id="266149"/>
    <lineage>
        <taxon>Eukaryota</taxon>
        <taxon>Sar</taxon>
        <taxon>Alveolata</taxon>
        <taxon>Ciliophora</taxon>
        <taxon>Intramacronucleata</taxon>
        <taxon>Oligohymenophorea</taxon>
        <taxon>Scuticociliatia</taxon>
        <taxon>Philasterida</taxon>
        <taxon>Pseudocohnilembidae</taxon>
        <taxon>Pseudocohnilembus</taxon>
    </lineage>
</organism>
<dbReference type="EMBL" id="LDAU01000223">
    <property type="protein sequence ID" value="KRW99052.1"/>
    <property type="molecule type" value="Genomic_DNA"/>
</dbReference>
<feature type="chain" id="PRO_5006867368" description="GPR180/TMEM145 transmembrane domain-containing protein" evidence="2">
    <location>
        <begin position="22"/>
        <end position="432"/>
    </location>
</feature>
<feature type="domain" description="GPR180/TMEM145 transmembrane" evidence="3">
    <location>
        <begin position="185"/>
        <end position="400"/>
    </location>
</feature>
<feature type="transmembrane region" description="Helical" evidence="1">
    <location>
        <begin position="356"/>
        <end position="377"/>
    </location>
</feature>
<feature type="transmembrane region" description="Helical" evidence="1">
    <location>
        <begin position="281"/>
        <end position="301"/>
    </location>
</feature>
<keyword evidence="1" id="KW-1133">Transmembrane helix</keyword>
<dbReference type="InterPro" id="IPR019336">
    <property type="entry name" value="GPR180/TMEM145_TM"/>
</dbReference>
<feature type="transmembrane region" description="Helical" evidence="1">
    <location>
        <begin position="316"/>
        <end position="336"/>
    </location>
</feature>
<reference evidence="4 5" key="1">
    <citation type="journal article" date="2015" name="Sci. Rep.">
        <title>Genome of the facultative scuticociliatosis pathogen Pseudocohnilembus persalinus provides insight into its virulence through horizontal gene transfer.</title>
        <authorList>
            <person name="Xiong J."/>
            <person name="Wang G."/>
            <person name="Cheng J."/>
            <person name="Tian M."/>
            <person name="Pan X."/>
            <person name="Warren A."/>
            <person name="Jiang C."/>
            <person name="Yuan D."/>
            <person name="Miao W."/>
        </authorList>
    </citation>
    <scope>NUCLEOTIDE SEQUENCE [LARGE SCALE GENOMIC DNA]</scope>
    <source>
        <strain evidence="4">36N120E</strain>
    </source>
</reference>
<evidence type="ECO:0000256" key="1">
    <source>
        <dbReference type="SAM" id="Phobius"/>
    </source>
</evidence>
<dbReference type="OMA" id="YGEWDYA"/>
<evidence type="ECO:0000259" key="3">
    <source>
        <dbReference type="Pfam" id="PF10192"/>
    </source>
</evidence>
<feature type="transmembrane region" description="Helical" evidence="1">
    <location>
        <begin position="178"/>
        <end position="197"/>
    </location>
</feature>
<dbReference type="AlphaFoldDB" id="A0A0V0Q9Y5"/>
<feature type="transmembrane region" description="Helical" evidence="1">
    <location>
        <begin position="383"/>
        <end position="405"/>
    </location>
</feature>
<comment type="caution">
    <text evidence="4">The sequence shown here is derived from an EMBL/GenBank/DDBJ whole genome shotgun (WGS) entry which is preliminary data.</text>
</comment>
<evidence type="ECO:0000313" key="4">
    <source>
        <dbReference type="EMBL" id="KRW99052.1"/>
    </source>
</evidence>
<accession>A0A0V0Q9Y5</accession>
<dbReference type="GO" id="GO:0019236">
    <property type="term" value="P:response to pheromone"/>
    <property type="evidence" value="ECO:0007669"/>
    <property type="project" value="InterPro"/>
</dbReference>
<dbReference type="OrthoDB" id="429400at2759"/>
<name>A0A0V0Q9Y5_PSEPJ</name>
<protein>
    <recommendedName>
        <fullName evidence="3">GPR180/TMEM145 transmembrane domain-containing protein</fullName>
    </recommendedName>
</protein>
<keyword evidence="1" id="KW-0812">Transmembrane</keyword>
<keyword evidence="1" id="KW-0472">Membrane</keyword>
<evidence type="ECO:0000256" key="2">
    <source>
        <dbReference type="SAM" id="SignalP"/>
    </source>
</evidence>
<feature type="transmembrane region" description="Helical" evidence="1">
    <location>
        <begin position="209"/>
        <end position="228"/>
    </location>
</feature>
<keyword evidence="2" id="KW-0732">Signal</keyword>
<dbReference type="PANTHER" id="PTHR23252:SF24">
    <property type="entry name" value="TRANSMEMBRANE PROTEIN 145"/>
    <property type="match status" value="1"/>
</dbReference>
<feature type="transmembrane region" description="Helical" evidence="1">
    <location>
        <begin position="248"/>
        <end position="269"/>
    </location>
</feature>
<dbReference type="Pfam" id="PF10192">
    <property type="entry name" value="GPR180-TMEM145_TM"/>
    <property type="match status" value="1"/>
</dbReference>
<dbReference type="GO" id="GO:0007186">
    <property type="term" value="P:G protein-coupled receptor signaling pathway"/>
    <property type="evidence" value="ECO:0007669"/>
    <property type="project" value="InterPro"/>
</dbReference>